<evidence type="ECO:0000256" key="15">
    <source>
        <dbReference type="ARBA" id="ARBA00042568"/>
    </source>
</evidence>
<feature type="modified residue" description="N6-(pyridoxal phosphate)lysine" evidence="16">
    <location>
        <position position="354"/>
    </location>
</feature>
<accession>A0AAV5R6J5</accession>
<evidence type="ECO:0000313" key="18">
    <source>
        <dbReference type="EMBL" id="GMM47013.1"/>
    </source>
</evidence>
<comment type="pathway">
    <text evidence="3">Lipid metabolism; sphingolipid metabolism.</text>
</comment>
<dbReference type="EC" id="4.1.2.27" evidence="14"/>
<evidence type="ECO:0000256" key="11">
    <source>
        <dbReference type="ARBA" id="ARBA00023136"/>
    </source>
</evidence>
<dbReference type="GO" id="GO:0030170">
    <property type="term" value="F:pyridoxal phosphate binding"/>
    <property type="evidence" value="ECO:0007669"/>
    <property type="project" value="InterPro"/>
</dbReference>
<dbReference type="PANTHER" id="PTHR42735:SF6">
    <property type="entry name" value="SPHINGOSINE-1-PHOSPHATE LYASE 1"/>
    <property type="match status" value="1"/>
</dbReference>
<organism evidence="18 19">
    <name type="scientific">Pichia kluyveri</name>
    <name type="common">Yeast</name>
    <dbReference type="NCBI Taxonomy" id="36015"/>
    <lineage>
        <taxon>Eukaryota</taxon>
        <taxon>Fungi</taxon>
        <taxon>Dikarya</taxon>
        <taxon>Ascomycota</taxon>
        <taxon>Saccharomycotina</taxon>
        <taxon>Pichiomycetes</taxon>
        <taxon>Pichiales</taxon>
        <taxon>Pichiaceae</taxon>
        <taxon>Pichia</taxon>
    </lineage>
</organism>
<dbReference type="InterPro" id="IPR002129">
    <property type="entry name" value="PyrdxlP-dep_de-COase"/>
</dbReference>
<dbReference type="GO" id="GO:0019752">
    <property type="term" value="P:carboxylic acid metabolic process"/>
    <property type="evidence" value="ECO:0007669"/>
    <property type="project" value="InterPro"/>
</dbReference>
<comment type="cofactor">
    <cofactor evidence="1 16 17">
        <name>pyridoxal 5'-phosphate</name>
        <dbReference type="ChEBI" id="CHEBI:597326"/>
    </cofactor>
</comment>
<comment type="similarity">
    <text evidence="13">Belongs to the group II decarboxylase family. Sphingosine-1-phosphate lyase subfamily.</text>
</comment>
<keyword evidence="7 16" id="KW-0663">Pyridoxal phosphate</keyword>
<comment type="caution">
    <text evidence="18">The sequence shown here is derived from an EMBL/GenBank/DDBJ whole genome shotgun (WGS) entry which is preliminary data.</text>
</comment>
<evidence type="ECO:0000256" key="4">
    <source>
        <dbReference type="ARBA" id="ARBA00004991"/>
    </source>
</evidence>
<dbReference type="SUPFAM" id="SSF53383">
    <property type="entry name" value="PLP-dependent transferases"/>
    <property type="match status" value="1"/>
</dbReference>
<protein>
    <recommendedName>
        <fullName evidence="14">sphinganine-1-phosphate aldolase</fullName>
        <ecNumber evidence="14">4.1.2.27</ecNumber>
    </recommendedName>
    <alternativeName>
        <fullName evidence="15">Sphingosine-1-phosphate aldolase</fullName>
    </alternativeName>
</protein>
<gene>
    <name evidence="18" type="ORF">DAPK24_035880</name>
</gene>
<evidence type="ECO:0000256" key="1">
    <source>
        <dbReference type="ARBA" id="ARBA00001933"/>
    </source>
</evidence>
<evidence type="ECO:0000256" key="6">
    <source>
        <dbReference type="ARBA" id="ARBA00022824"/>
    </source>
</evidence>
<evidence type="ECO:0000256" key="8">
    <source>
        <dbReference type="ARBA" id="ARBA00022919"/>
    </source>
</evidence>
<evidence type="ECO:0000256" key="2">
    <source>
        <dbReference type="ARBA" id="ARBA00004389"/>
    </source>
</evidence>
<keyword evidence="10" id="KW-0443">Lipid metabolism</keyword>
<evidence type="ECO:0000256" key="7">
    <source>
        <dbReference type="ARBA" id="ARBA00022898"/>
    </source>
</evidence>
<evidence type="ECO:0000256" key="14">
    <source>
        <dbReference type="ARBA" id="ARBA00038965"/>
    </source>
</evidence>
<dbReference type="GO" id="GO:0030149">
    <property type="term" value="P:sphingolipid catabolic process"/>
    <property type="evidence" value="ECO:0007669"/>
    <property type="project" value="TreeGrafter"/>
</dbReference>
<evidence type="ECO:0000256" key="17">
    <source>
        <dbReference type="RuleBase" id="RU000382"/>
    </source>
</evidence>
<dbReference type="GO" id="GO:0005789">
    <property type="term" value="C:endoplasmic reticulum membrane"/>
    <property type="evidence" value="ECO:0007669"/>
    <property type="project" value="UniProtKB-SubCell"/>
</dbReference>
<dbReference type="Gene3D" id="3.90.1150.10">
    <property type="entry name" value="Aspartate Aminotransferase, domain 1"/>
    <property type="match status" value="1"/>
</dbReference>
<keyword evidence="12 17" id="KW-0456">Lyase</keyword>
<comment type="subcellular location">
    <subcellularLocation>
        <location evidence="2">Endoplasmic reticulum membrane</location>
        <topology evidence="2">Single-pass membrane protein</topology>
    </subcellularLocation>
</comment>
<dbReference type="Pfam" id="PF00282">
    <property type="entry name" value="Pyridoxal_deC"/>
    <property type="match status" value="1"/>
</dbReference>
<proteinExistence type="inferred from homology"/>
<evidence type="ECO:0000256" key="9">
    <source>
        <dbReference type="ARBA" id="ARBA00022989"/>
    </source>
</evidence>
<dbReference type="Gene3D" id="3.40.640.10">
    <property type="entry name" value="Type I PLP-dependent aspartate aminotransferase-like (Major domain)"/>
    <property type="match status" value="1"/>
</dbReference>
<dbReference type="AlphaFoldDB" id="A0AAV5R6J5"/>
<dbReference type="GO" id="GO:0008117">
    <property type="term" value="F:sphinganine-1-phosphate aldolase activity"/>
    <property type="evidence" value="ECO:0007669"/>
    <property type="project" value="UniProtKB-EC"/>
</dbReference>
<dbReference type="InterPro" id="IPR015421">
    <property type="entry name" value="PyrdxlP-dep_Trfase_major"/>
</dbReference>
<evidence type="ECO:0000256" key="12">
    <source>
        <dbReference type="ARBA" id="ARBA00023239"/>
    </source>
</evidence>
<dbReference type="PANTHER" id="PTHR42735">
    <property type="match status" value="1"/>
</dbReference>
<dbReference type="EMBL" id="BTGB01000005">
    <property type="protein sequence ID" value="GMM47013.1"/>
    <property type="molecule type" value="Genomic_DNA"/>
</dbReference>
<keyword evidence="9" id="KW-1133">Transmembrane helix</keyword>
<sequence>MLSHVDIEFLLEELREYIAGYYFNTSIIIKFKDFLFVYTLYKYLLCPIFQNVYGYGIYRSLTFLTTYIIKKIYSIVFKLPVIRSKIEKEIKKTQASLESQLIIKADHVNHSIIPDHGLSFKDVMNQLDELDHLKSVSWKEGKISGAVYHGGDDLIKLQTEAYHRFAVSNQLHPDAFPGVRQMESEVVSMVLNLFNASPEGCGTTSSGGTESLLLACLAARERGRVEKGITEPEIVAPKTIHAAVFKAAKYFKMKLLLADLDPKTFTVDINHVKRLITKNTVILLGSAPNFPYGTVDDIPKLSNLAVRYDIPLHVDCCLGSFVVAYYEKAMKKPFPFEFDFRLPGVTSISCDTHKYGFAPKGSSIIMYKNSDYRKYQYYISSDWVGGLYGSPTLAGSRPGALTVGAWATMIHLGDDGYTEIITDILENAKLLKHAIVNEIDELDLIGDPLLSVISFKSDVINIHALGDMMSKKYGWHLSSLQQPAALHLAVTKLTNQSILDLINDLKKCVAECVEITKREGKDSIKSDTAQLYGVAESISTSSVVDELVGCFLNVMYKTDKDNFDNE</sequence>
<dbReference type="FunFam" id="3.40.640.10:FF:000020">
    <property type="entry name" value="sphingosine-1-phosphate lyase 1"/>
    <property type="match status" value="1"/>
</dbReference>
<evidence type="ECO:0000256" key="13">
    <source>
        <dbReference type="ARBA" id="ARBA00038302"/>
    </source>
</evidence>
<reference evidence="18 19" key="1">
    <citation type="journal article" date="2023" name="Elife">
        <title>Identification of key yeast species and microbe-microbe interactions impacting larval growth of Drosophila in the wild.</title>
        <authorList>
            <person name="Mure A."/>
            <person name="Sugiura Y."/>
            <person name="Maeda R."/>
            <person name="Honda K."/>
            <person name="Sakurai N."/>
            <person name="Takahashi Y."/>
            <person name="Watada M."/>
            <person name="Katoh T."/>
            <person name="Gotoh A."/>
            <person name="Gotoh Y."/>
            <person name="Taniguchi I."/>
            <person name="Nakamura K."/>
            <person name="Hayashi T."/>
            <person name="Katayama T."/>
            <person name="Uemura T."/>
            <person name="Hattori Y."/>
        </authorList>
    </citation>
    <scope>NUCLEOTIDE SEQUENCE [LARGE SCALE GENOMIC DNA]</scope>
    <source>
        <strain evidence="18 19">PK-24</strain>
    </source>
</reference>
<dbReference type="Proteomes" id="UP001378960">
    <property type="component" value="Unassembled WGS sequence"/>
</dbReference>
<dbReference type="InterPro" id="IPR050477">
    <property type="entry name" value="GrpII_AminoAcid_Decarb"/>
</dbReference>
<name>A0AAV5R6J5_PICKL</name>
<evidence type="ECO:0000256" key="5">
    <source>
        <dbReference type="ARBA" id="ARBA00022692"/>
    </source>
</evidence>
<keyword evidence="19" id="KW-1185">Reference proteome</keyword>
<evidence type="ECO:0000256" key="10">
    <source>
        <dbReference type="ARBA" id="ARBA00023098"/>
    </source>
</evidence>
<dbReference type="Gene3D" id="6.10.140.2150">
    <property type="match status" value="1"/>
</dbReference>
<keyword evidence="11" id="KW-0472">Membrane</keyword>
<evidence type="ECO:0000313" key="19">
    <source>
        <dbReference type="Proteomes" id="UP001378960"/>
    </source>
</evidence>
<dbReference type="InterPro" id="IPR015422">
    <property type="entry name" value="PyrdxlP-dep_Trfase_small"/>
</dbReference>
<evidence type="ECO:0000256" key="16">
    <source>
        <dbReference type="PIRSR" id="PIRSR602129-50"/>
    </source>
</evidence>
<keyword evidence="8" id="KW-0746">Sphingolipid metabolism</keyword>
<evidence type="ECO:0000256" key="3">
    <source>
        <dbReference type="ARBA" id="ARBA00004760"/>
    </source>
</evidence>
<keyword evidence="5" id="KW-0812">Transmembrane</keyword>
<dbReference type="InterPro" id="IPR015424">
    <property type="entry name" value="PyrdxlP-dep_Trfase"/>
</dbReference>
<comment type="pathway">
    <text evidence="4">Sphingolipid metabolism.</text>
</comment>
<keyword evidence="6" id="KW-0256">Endoplasmic reticulum</keyword>